<name>A0A927WGU0_SELRU</name>
<evidence type="ECO:0000313" key="3">
    <source>
        <dbReference type="EMBL" id="MBE6084215.1"/>
    </source>
</evidence>
<accession>A0A927WGU0</accession>
<dbReference type="Pfam" id="PF00702">
    <property type="entry name" value="Hydrolase"/>
    <property type="match status" value="1"/>
</dbReference>
<protein>
    <submittedName>
        <fullName evidence="3">HAD family hydrolase</fullName>
    </submittedName>
</protein>
<dbReference type="GO" id="GO:0016787">
    <property type="term" value="F:hydrolase activity"/>
    <property type="evidence" value="ECO:0007669"/>
    <property type="project" value="UniProtKB-KW"/>
</dbReference>
<keyword evidence="2" id="KW-0812">Transmembrane</keyword>
<feature type="transmembrane region" description="Helical" evidence="2">
    <location>
        <begin position="358"/>
        <end position="379"/>
    </location>
</feature>
<dbReference type="GO" id="GO:0016020">
    <property type="term" value="C:membrane"/>
    <property type="evidence" value="ECO:0007669"/>
    <property type="project" value="TreeGrafter"/>
</dbReference>
<evidence type="ECO:0000256" key="2">
    <source>
        <dbReference type="SAM" id="Phobius"/>
    </source>
</evidence>
<keyword evidence="3" id="KW-0378">Hydrolase</keyword>
<dbReference type="GO" id="GO:0055070">
    <property type="term" value="P:copper ion homeostasis"/>
    <property type="evidence" value="ECO:0007669"/>
    <property type="project" value="TreeGrafter"/>
</dbReference>
<dbReference type="InterPro" id="IPR023214">
    <property type="entry name" value="HAD_sf"/>
</dbReference>
<dbReference type="GO" id="GO:0000166">
    <property type="term" value="F:nucleotide binding"/>
    <property type="evidence" value="ECO:0007669"/>
    <property type="project" value="InterPro"/>
</dbReference>
<dbReference type="GO" id="GO:0043682">
    <property type="term" value="F:P-type divalent copper transporter activity"/>
    <property type="evidence" value="ECO:0007669"/>
    <property type="project" value="TreeGrafter"/>
</dbReference>
<dbReference type="PANTHER" id="PTHR43520">
    <property type="entry name" value="ATP7, ISOFORM B"/>
    <property type="match status" value="1"/>
</dbReference>
<proteinExistence type="predicted"/>
<dbReference type="Gene3D" id="3.40.1110.10">
    <property type="entry name" value="Calcium-transporting ATPase, cytoplasmic domain N"/>
    <property type="match status" value="1"/>
</dbReference>
<dbReference type="PANTHER" id="PTHR43520:SF8">
    <property type="entry name" value="P-TYPE CU(+) TRANSPORTER"/>
    <property type="match status" value="1"/>
</dbReference>
<organism evidence="3 4">
    <name type="scientific">Selenomonas ruminantium</name>
    <dbReference type="NCBI Taxonomy" id="971"/>
    <lineage>
        <taxon>Bacteria</taxon>
        <taxon>Bacillati</taxon>
        <taxon>Bacillota</taxon>
        <taxon>Negativicutes</taxon>
        <taxon>Selenomonadales</taxon>
        <taxon>Selenomonadaceae</taxon>
        <taxon>Selenomonas</taxon>
    </lineage>
</organism>
<dbReference type="InterPro" id="IPR036412">
    <property type="entry name" value="HAD-like_sf"/>
</dbReference>
<dbReference type="EMBL" id="SVCA01000001">
    <property type="protein sequence ID" value="MBE6084215.1"/>
    <property type="molecule type" value="Genomic_DNA"/>
</dbReference>
<keyword evidence="2" id="KW-0472">Membrane</keyword>
<gene>
    <name evidence="3" type="ORF">E7203_01880</name>
</gene>
<evidence type="ECO:0000256" key="1">
    <source>
        <dbReference type="ARBA" id="ARBA00022967"/>
    </source>
</evidence>
<evidence type="ECO:0000313" key="4">
    <source>
        <dbReference type="Proteomes" id="UP000772151"/>
    </source>
</evidence>
<feature type="transmembrane region" description="Helical" evidence="2">
    <location>
        <begin position="385"/>
        <end position="404"/>
    </location>
</feature>
<dbReference type="SUPFAM" id="SSF56784">
    <property type="entry name" value="HAD-like"/>
    <property type="match status" value="1"/>
</dbReference>
<dbReference type="Gene3D" id="3.40.50.1000">
    <property type="entry name" value="HAD superfamily/HAD-like"/>
    <property type="match status" value="1"/>
</dbReference>
<feature type="transmembrane region" description="Helical" evidence="2">
    <location>
        <begin position="36"/>
        <end position="56"/>
    </location>
</feature>
<comment type="caution">
    <text evidence="3">The sequence shown here is derived from an EMBL/GenBank/DDBJ whole genome shotgun (WGS) entry which is preliminary data.</text>
</comment>
<dbReference type="GO" id="GO:0005507">
    <property type="term" value="F:copper ion binding"/>
    <property type="evidence" value="ECO:0007669"/>
    <property type="project" value="TreeGrafter"/>
</dbReference>
<dbReference type="SUPFAM" id="SSF81660">
    <property type="entry name" value="Metal cation-transporting ATPase, ATP-binding domain N"/>
    <property type="match status" value="1"/>
</dbReference>
<dbReference type="Proteomes" id="UP000772151">
    <property type="component" value="Unassembled WGS sequence"/>
</dbReference>
<keyword evidence="1" id="KW-1278">Translocase</keyword>
<keyword evidence="2" id="KW-1133">Transmembrane helix</keyword>
<dbReference type="InterPro" id="IPR023299">
    <property type="entry name" value="ATPase_P-typ_cyto_dom_N"/>
</dbReference>
<dbReference type="AlphaFoldDB" id="A0A927WGU0"/>
<reference evidence="3" key="1">
    <citation type="submission" date="2019-04" db="EMBL/GenBank/DDBJ databases">
        <title>Evolution of Biomass-Degrading Anaerobic Consortia Revealed by Metagenomics.</title>
        <authorList>
            <person name="Peng X."/>
        </authorList>
    </citation>
    <scope>NUCLEOTIDE SEQUENCE</scope>
    <source>
        <strain evidence="3">SIG242</strain>
    </source>
</reference>
<sequence length="408" mass="43769">MPMKKNFSNLYLFLPAVALAGGIGYYWHTTGLEDTLVLNAAAAVFIAALPLPYMLGKILPYTRGARQAKKQDIELASDSQLQEIGNIDTLILARHGVVTEGHPYVANLFPAGVSQNALLSLAASAEKQASHPLGKAIYETASQRGLQLLEASTFTEIPGCGVEAIVGRNSLRVGSLAWLKREGIDISAELITKNDQLTQRGHSTVFVANGKYCRGIIAIDDALSEDTLKAIRKLQRQKIQTVMLTRENKRTAAAIGKEAGMSAAHGQLTTEGKLREIQLLKARGTGTAIVDREMVDDSLSSAVDAVIELAPVKNEKEPQPDNPAQPQNPHAIFLKSGLLWDFAALQEIGRQTIARIKLNTAISLVTFALVLPLAAGALYPFGLPFLPAWGALAGQGLALILVTVNSLR</sequence>